<sequence>MMTFESEYRRQAIRTLQEGRDEAKSELSVEASRYKRTFANWFSRLHAVTAPFLGPSNRPMR</sequence>
<gene>
    <name evidence="1" type="ORF">ACFOZ8_25930</name>
</gene>
<keyword evidence="2" id="KW-1185">Reference proteome</keyword>
<dbReference type="EMBL" id="JBHSAM010000034">
    <property type="protein sequence ID" value="MFC4103069.1"/>
    <property type="molecule type" value="Genomic_DNA"/>
</dbReference>
<accession>A0ABV8KAM8</accession>
<reference evidence="2" key="1">
    <citation type="journal article" date="2019" name="Int. J. Syst. Evol. Microbiol.">
        <title>The Global Catalogue of Microorganisms (GCM) 10K type strain sequencing project: providing services to taxonomists for standard genome sequencing and annotation.</title>
        <authorList>
            <consortium name="The Broad Institute Genomics Platform"/>
            <consortium name="The Broad Institute Genome Sequencing Center for Infectious Disease"/>
            <person name="Wu L."/>
            <person name="Ma J."/>
        </authorList>
    </citation>
    <scope>NUCLEOTIDE SEQUENCE [LARGE SCALE GENOMIC DNA]</scope>
    <source>
        <strain evidence="2">IBRC-M 10987</strain>
    </source>
</reference>
<organism evidence="1 2">
    <name type="scientific">Paenibacillus xanthanilyticus</name>
    <dbReference type="NCBI Taxonomy" id="1783531"/>
    <lineage>
        <taxon>Bacteria</taxon>
        <taxon>Bacillati</taxon>
        <taxon>Bacillota</taxon>
        <taxon>Bacilli</taxon>
        <taxon>Bacillales</taxon>
        <taxon>Paenibacillaceae</taxon>
        <taxon>Paenibacillus</taxon>
    </lineage>
</organism>
<proteinExistence type="predicted"/>
<name>A0ABV8KAM8_9BACL</name>
<dbReference type="RefSeq" id="WP_377721655.1">
    <property type="nucleotide sequence ID" value="NZ_JBHSAM010000034.1"/>
</dbReference>
<dbReference type="Proteomes" id="UP001595715">
    <property type="component" value="Unassembled WGS sequence"/>
</dbReference>
<protein>
    <submittedName>
        <fullName evidence="1">Uncharacterized protein</fullName>
    </submittedName>
</protein>
<comment type="caution">
    <text evidence="1">The sequence shown here is derived from an EMBL/GenBank/DDBJ whole genome shotgun (WGS) entry which is preliminary data.</text>
</comment>
<evidence type="ECO:0000313" key="2">
    <source>
        <dbReference type="Proteomes" id="UP001595715"/>
    </source>
</evidence>
<evidence type="ECO:0000313" key="1">
    <source>
        <dbReference type="EMBL" id="MFC4103069.1"/>
    </source>
</evidence>